<name>A0A485KFT6_9STRA</name>
<evidence type="ECO:0000313" key="2">
    <source>
        <dbReference type="EMBL" id="VFT81791.1"/>
    </source>
</evidence>
<keyword evidence="3" id="KW-1185">Reference proteome</keyword>
<reference evidence="1" key="2">
    <citation type="submission" date="2019-06" db="EMBL/GenBank/DDBJ databases">
        <title>Genomics analysis of Aphanomyces spp. identifies a new class of oomycete effector associated with host adaptation.</title>
        <authorList>
            <person name="Gaulin E."/>
        </authorList>
    </citation>
    <scope>NUCLEOTIDE SEQUENCE</scope>
    <source>
        <strain evidence="1">CBS 578.67</strain>
    </source>
</reference>
<evidence type="ECO:0000313" key="3">
    <source>
        <dbReference type="Proteomes" id="UP000332933"/>
    </source>
</evidence>
<sequence length="102" mass="11812">MDDWRKGIVLTELLRDAAALDTPTFDTLKDFVAYIGKKKGKQWPLINNIVLCANEIAASYHIIIRAENTRNRHQTWVAKLSDQRHELNFFDAEASQKVSWQI</sequence>
<dbReference type="AlphaFoldDB" id="A0A485KFT6"/>
<reference evidence="2 3" key="1">
    <citation type="submission" date="2019-03" db="EMBL/GenBank/DDBJ databases">
        <authorList>
            <person name="Gaulin E."/>
            <person name="Dumas B."/>
        </authorList>
    </citation>
    <scope>NUCLEOTIDE SEQUENCE [LARGE SCALE GENOMIC DNA]</scope>
    <source>
        <strain evidence="2">CBS 568.67</strain>
    </source>
</reference>
<accession>A0A485KFT6</accession>
<protein>
    <submittedName>
        <fullName evidence="2">Aste57867_4690 protein</fullName>
    </submittedName>
</protein>
<dbReference type="Proteomes" id="UP000332933">
    <property type="component" value="Unassembled WGS sequence"/>
</dbReference>
<dbReference type="EMBL" id="CAADRA010001194">
    <property type="protein sequence ID" value="VFT81791.1"/>
    <property type="molecule type" value="Genomic_DNA"/>
</dbReference>
<dbReference type="EMBL" id="VJMH01001194">
    <property type="protein sequence ID" value="KAF0712759.1"/>
    <property type="molecule type" value="Genomic_DNA"/>
</dbReference>
<evidence type="ECO:0000313" key="1">
    <source>
        <dbReference type="EMBL" id="KAF0712759.1"/>
    </source>
</evidence>
<proteinExistence type="predicted"/>
<organism evidence="2 3">
    <name type="scientific">Aphanomyces stellatus</name>
    <dbReference type="NCBI Taxonomy" id="120398"/>
    <lineage>
        <taxon>Eukaryota</taxon>
        <taxon>Sar</taxon>
        <taxon>Stramenopiles</taxon>
        <taxon>Oomycota</taxon>
        <taxon>Saprolegniomycetes</taxon>
        <taxon>Saprolegniales</taxon>
        <taxon>Verrucalvaceae</taxon>
        <taxon>Aphanomyces</taxon>
    </lineage>
</organism>
<gene>
    <name evidence="2" type="primary">Aste57867_4690</name>
    <name evidence="1" type="ORF">As57867_004677</name>
    <name evidence="2" type="ORF">ASTE57867_4690</name>
</gene>